<evidence type="ECO:0000256" key="1">
    <source>
        <dbReference type="SAM" id="SignalP"/>
    </source>
</evidence>
<keyword evidence="3" id="KW-1185">Reference proteome</keyword>
<dbReference type="PATRIC" id="fig|161398.10.peg.2307"/>
<keyword evidence="1" id="KW-0732">Signal</keyword>
<evidence type="ECO:0000313" key="3">
    <source>
        <dbReference type="Proteomes" id="UP000061457"/>
    </source>
</evidence>
<sequence>MFKELTLKYLIISLLLFCSNSFADDSCPYQNDGSFTLLQNLNSEFATSFRPLMYLNNGEFEKAKQVLINDVTANVFAINLFISEPKCNFPEHELIIAKNYLKMVANMQENFPVPEWKDKEFMLILEKGKSLEDEIMSN</sequence>
<accession>A0A0S2K2P6</accession>
<dbReference type="STRING" id="161398.PP2015_2265"/>
<feature type="signal peptide" evidence="1">
    <location>
        <begin position="1"/>
        <end position="23"/>
    </location>
</feature>
<dbReference type="AlphaFoldDB" id="A0A0S2K2P6"/>
<proteinExistence type="predicted"/>
<protein>
    <submittedName>
        <fullName evidence="2">Uncharacterized protein</fullName>
    </submittedName>
</protein>
<dbReference type="Proteomes" id="UP000061457">
    <property type="component" value="Chromosome I"/>
</dbReference>
<organism evidence="2 3">
    <name type="scientific">Pseudoalteromonas phenolica</name>
    <dbReference type="NCBI Taxonomy" id="161398"/>
    <lineage>
        <taxon>Bacteria</taxon>
        <taxon>Pseudomonadati</taxon>
        <taxon>Pseudomonadota</taxon>
        <taxon>Gammaproteobacteria</taxon>
        <taxon>Alteromonadales</taxon>
        <taxon>Pseudoalteromonadaceae</taxon>
        <taxon>Pseudoalteromonas</taxon>
    </lineage>
</organism>
<feature type="chain" id="PRO_5006600988" evidence="1">
    <location>
        <begin position="24"/>
        <end position="138"/>
    </location>
</feature>
<dbReference type="EMBL" id="CP013187">
    <property type="protein sequence ID" value="ALO42762.1"/>
    <property type="molecule type" value="Genomic_DNA"/>
</dbReference>
<name>A0A0S2K2P6_9GAMM</name>
<dbReference type="KEGG" id="pphe:PP2015_2265"/>
<evidence type="ECO:0000313" key="2">
    <source>
        <dbReference type="EMBL" id="ALO42762.1"/>
    </source>
</evidence>
<gene>
    <name evidence="2" type="ORF">PP2015_2265</name>
</gene>
<reference evidence="3" key="1">
    <citation type="submission" date="2015-11" db="EMBL/GenBank/DDBJ databases">
        <authorList>
            <person name="Kim K.M."/>
        </authorList>
    </citation>
    <scope>NUCLEOTIDE SEQUENCE [LARGE SCALE GENOMIC DNA]</scope>
    <source>
        <strain evidence="3">KCTC 12086</strain>
    </source>
</reference>